<evidence type="ECO:0000313" key="2">
    <source>
        <dbReference type="EMBL" id="KEI44412.1"/>
    </source>
</evidence>
<dbReference type="AlphaFoldDB" id="A0A073AZB2"/>
<sequence length="186" mass="20699">MVIRSASAAVAATACALLLTAAPAHAELSQRELHAVTDEYLFGVPLPEFTEIRAERPHADQLDWDSDGCSLSPDEPLGYSFLESCHRHDFGYRNYQRQERFTEDNRLRIDVQFRTDMRSTCGTDRLCQATAEVYYLAVREFGGIASSTAEAIDNAQIRPVRDESGRLLEYRARTAGGAETAVPVEP</sequence>
<comment type="caution">
    <text evidence="2">The sequence shown here is derived from an EMBL/GenBank/DDBJ whole genome shotgun (WGS) entry which is preliminary data.</text>
</comment>
<dbReference type="GO" id="GO:0004623">
    <property type="term" value="F:phospholipase A2 activity"/>
    <property type="evidence" value="ECO:0007669"/>
    <property type="project" value="InterPro"/>
</dbReference>
<dbReference type="GO" id="GO:0050482">
    <property type="term" value="P:arachidonate secretion"/>
    <property type="evidence" value="ECO:0007669"/>
    <property type="project" value="InterPro"/>
</dbReference>
<dbReference type="InterPro" id="IPR015141">
    <property type="entry name" value="PLipase_A2_prok/fun"/>
</dbReference>
<dbReference type="STRING" id="28042.GU90_09515"/>
<feature type="signal peptide" evidence="1">
    <location>
        <begin position="1"/>
        <end position="26"/>
    </location>
</feature>
<feature type="chain" id="PRO_5001688116" description="Phospholipase A2" evidence="1">
    <location>
        <begin position="27"/>
        <end position="186"/>
    </location>
</feature>
<reference evidence="2 3" key="1">
    <citation type="submission" date="2014-06" db="EMBL/GenBank/DDBJ databases">
        <title>Saccharopolyspora rectivirgula DSM-43113 Genome sequencing.</title>
        <authorList>
            <person name="Barrera C."/>
            <person name="Millon L."/>
            <person name="Rognon B."/>
            <person name="Zaugg C."/>
            <person name="Monod M."/>
        </authorList>
    </citation>
    <scope>NUCLEOTIDE SEQUENCE [LARGE SCALE GENOMIC DNA]</scope>
    <source>
        <strain evidence="2 3">DSM 43113</strain>
    </source>
</reference>
<keyword evidence="3" id="KW-1185">Reference proteome</keyword>
<protein>
    <recommendedName>
        <fullName evidence="4">Phospholipase A2</fullName>
    </recommendedName>
</protein>
<dbReference type="Gene3D" id="1.20.90.10">
    <property type="entry name" value="Phospholipase A2 domain"/>
    <property type="match status" value="1"/>
</dbReference>
<evidence type="ECO:0000256" key="1">
    <source>
        <dbReference type="SAM" id="SignalP"/>
    </source>
</evidence>
<evidence type="ECO:0000313" key="3">
    <source>
        <dbReference type="Proteomes" id="UP000031419"/>
    </source>
</evidence>
<gene>
    <name evidence="2" type="ORF">GU90_09515</name>
</gene>
<proteinExistence type="predicted"/>
<dbReference type="eggNOG" id="COG5479">
    <property type="taxonomic scope" value="Bacteria"/>
</dbReference>
<keyword evidence="1" id="KW-0732">Signal</keyword>
<evidence type="ECO:0008006" key="4">
    <source>
        <dbReference type="Google" id="ProtNLM"/>
    </source>
</evidence>
<dbReference type="Proteomes" id="UP000031419">
    <property type="component" value="Unassembled WGS sequence"/>
</dbReference>
<dbReference type="SUPFAM" id="SSF48619">
    <property type="entry name" value="Phospholipase A2, PLA2"/>
    <property type="match status" value="1"/>
</dbReference>
<dbReference type="RefSeq" id="WP_029719282.1">
    <property type="nucleotide sequence ID" value="NZ_JAJUIW010000045.1"/>
</dbReference>
<dbReference type="EMBL" id="JNVU01000025">
    <property type="protein sequence ID" value="KEI44412.1"/>
    <property type="molecule type" value="Genomic_DNA"/>
</dbReference>
<dbReference type="InterPro" id="IPR036444">
    <property type="entry name" value="PLipase_A2_dom_sf"/>
</dbReference>
<dbReference type="Pfam" id="PF09056">
    <property type="entry name" value="Phospholip_A2_3"/>
    <property type="match status" value="1"/>
</dbReference>
<organism evidence="2 3">
    <name type="scientific">Saccharopolyspora rectivirgula</name>
    <dbReference type="NCBI Taxonomy" id="28042"/>
    <lineage>
        <taxon>Bacteria</taxon>
        <taxon>Bacillati</taxon>
        <taxon>Actinomycetota</taxon>
        <taxon>Actinomycetes</taxon>
        <taxon>Pseudonocardiales</taxon>
        <taxon>Pseudonocardiaceae</taxon>
        <taxon>Saccharopolyspora</taxon>
    </lineage>
</organism>
<dbReference type="PROSITE" id="PS51257">
    <property type="entry name" value="PROKAR_LIPOPROTEIN"/>
    <property type="match status" value="1"/>
</dbReference>
<name>A0A073AZB2_9PSEU</name>
<accession>A0A073AZB2</accession>
<dbReference type="GO" id="GO:0006644">
    <property type="term" value="P:phospholipid metabolic process"/>
    <property type="evidence" value="ECO:0007669"/>
    <property type="project" value="InterPro"/>
</dbReference>